<feature type="domain" description="Rab3GAP regulatory subunit C-terminal" evidence="7">
    <location>
        <begin position="746"/>
        <end position="1405"/>
    </location>
</feature>
<dbReference type="GO" id="GO:0005737">
    <property type="term" value="C:cytoplasm"/>
    <property type="evidence" value="ECO:0007669"/>
    <property type="project" value="UniProtKB-SubCell"/>
</dbReference>
<evidence type="ECO:0000313" key="8">
    <source>
        <dbReference type="Proteomes" id="UP000515158"/>
    </source>
</evidence>
<dbReference type="Proteomes" id="UP000515158">
    <property type="component" value="Unplaced"/>
</dbReference>
<dbReference type="KEGG" id="tpal:117654425"/>
<dbReference type="InParanoid" id="A0A6P9AHM6"/>
<evidence type="ECO:0000313" key="9">
    <source>
        <dbReference type="RefSeq" id="XP_034256940.1"/>
    </source>
</evidence>
<sequence>MACQFKPYAVVDVETLKQNLNADEHSGIRYNDSSGSRTMAEDFPILDNCKVSLSPSGEFFVLSHKRTLCILTAKWDSHEEDDVKTKFKVTWKGDPCHNESEEITAVMCLPLIMPNKPSRSASEQIDWTCIVVGFSSGFLRFYDEGGDLLLSEQIYDEPLIHLKCQSFHPSKTSTFDDYPEELYATFRSTVAVIPGFALFQTLRACRNQLARVKANFAEHVAPPPLTLKKWSFVDQDRMRDCEVIGPSSSDMFDHLMTASICGGFNSCYRSGAPKSTLVVAAGKGPFIGFQYALEGVEGRSVLTDVAQVVKSKFKGLFGSRSNDRQKSTAIEPPESLACRFGLCDFNREADKIVRSPNREYSAVTDALGRVTLVNNIRGIAVRMWKGYRKAQCGWLQIEEEEPSSKKSPKHLLRSVLFLVIYDPKKGVLEVWTVPNGIRVAAFSCSKKGRLLYTSHGLVGLSNVAVKWANRSLLPCVFLDPCGTLFQVIVPFHCALSDATSERAADLALLRKLKTVLRETELDEEQLAQEVGLLAAELKTAEVRKQMLALLTSSRHVTVDALEGALGVFFDRASSDDSRSSDGSRQILLLSIQQLRNLISFYKFVHQQKERPPNYSAVVPQEGVSDLKAVCDVLSVSEREVTAMKSLMALLDSYVSSHSSPKREARVTFTERTSSGSSLVDFLACFDFGKTCKGTVAPHAVGIKKQLVPAKVTSLADLLFQGILYSDIPTEVWQTEAACSAILPSNLLHLAVQFWLHRNVGKALEVEMIRFSEVVKAICLMEEVNTCDLSTLWSMVRVMLAESDHPFNALTAALVCRAVAVSLEKHGLKKHSKSPKKSEISGDTSKDSDMSEGTSSADTSKDSSSKAESRKSSTEWEDVSWDSVKWNLLIGRLEDIALLDLIVGQNPADLCDLTENNAVPCLRYEKPNISLHRILHKGKGAISEQVAKWLTSCGVDPKLLIDSSDIERSDKNVGLVNRSLTMDEDESGLEDKSEAQIREGLPLTAEKGIEATSVSAPYSQILEKICLLRKRFPYSLCGSALIANVSWELLLEWHKCPERIDILNAVVQCLQMIPNIHIRQGLSSIMWTSHLKQRIETAAKIVCDTHGNPKEKLCRKELQMSESQLTDFVESCLKFIESFIEASNLSEVMHPPGSGSVVNRCEDIWDYDEQISLTSTPSLTALALVQPQASFDHLHLLHQLTATMHMILALGLRGQQLTPIFSPVEWGIFFSDGTYTATKDTQVVPEPQLCNKRAQFLIRAVTGALQGMLASDPSHVTALSEGPCSDMSTAMKWMGKCKDLAYTWQLPMDPIRRHQVFLLYSSGHDRLAEEVMPSVNDVELLASQLLPLCGQRLKLILDGSGDLMDSISNLDPTLTIWLYELNTTGVRQVSLADTALLAAHVAQYLPEDHPEAPLATDLCEALQALS</sequence>
<reference evidence="9" key="1">
    <citation type="submission" date="2025-08" db="UniProtKB">
        <authorList>
            <consortium name="RefSeq"/>
        </authorList>
    </citation>
    <scope>IDENTIFICATION</scope>
    <source>
        <tissue evidence="9">Total insect</tissue>
    </source>
</reference>
<evidence type="ECO:0000259" key="6">
    <source>
        <dbReference type="Pfam" id="PF14655"/>
    </source>
</evidence>
<dbReference type="Pfam" id="PF14656">
    <property type="entry name" value="RAB3GAP2_C"/>
    <property type="match status" value="1"/>
</dbReference>
<dbReference type="FunCoup" id="A0A6P9AHM6">
    <property type="interactions" value="1397"/>
</dbReference>
<keyword evidence="3" id="KW-0343">GTPase activation</keyword>
<keyword evidence="8" id="KW-1185">Reference proteome</keyword>
<name>A0A6P9AHM6_THRPL</name>
<dbReference type="OrthoDB" id="2019917at2759"/>
<comment type="similarity">
    <text evidence="2">Belongs to the Rab3-GAP regulatory subunit family.</text>
</comment>
<evidence type="ECO:0000256" key="5">
    <source>
        <dbReference type="SAM" id="MobiDB-lite"/>
    </source>
</evidence>
<feature type="domain" description="Rab3-GAP regulatory subunit N-terminal" evidence="6">
    <location>
        <begin position="46"/>
        <end position="451"/>
    </location>
</feature>
<dbReference type="RefSeq" id="XP_034256940.1">
    <property type="nucleotide sequence ID" value="XM_034401049.1"/>
</dbReference>
<dbReference type="Pfam" id="PF14655">
    <property type="entry name" value="RAB3GAP2_N"/>
    <property type="match status" value="1"/>
</dbReference>
<feature type="compositionally biased region" description="Basic and acidic residues" evidence="5">
    <location>
        <begin position="858"/>
        <end position="871"/>
    </location>
</feature>
<dbReference type="PANTHER" id="PTHR12472:SF0">
    <property type="entry name" value="RAB3 GTPASE-ACTIVATING PROTEIN NON-CATALYTIC SUBUNIT"/>
    <property type="match status" value="1"/>
</dbReference>
<evidence type="ECO:0000259" key="7">
    <source>
        <dbReference type="Pfam" id="PF14656"/>
    </source>
</evidence>
<gene>
    <name evidence="9" type="primary">LOC117654425</name>
</gene>
<dbReference type="InterPro" id="IPR029257">
    <property type="entry name" value="RAB3GAP2_C"/>
</dbReference>
<dbReference type="PANTHER" id="PTHR12472">
    <property type="entry name" value="RAB3-GAP REGULATORY DOMAIN"/>
    <property type="match status" value="1"/>
</dbReference>
<keyword evidence="4" id="KW-0963">Cytoplasm</keyword>
<evidence type="ECO:0000256" key="4">
    <source>
        <dbReference type="ARBA" id="ARBA00022490"/>
    </source>
</evidence>
<feature type="region of interest" description="Disordered" evidence="5">
    <location>
        <begin position="829"/>
        <end position="871"/>
    </location>
</feature>
<comment type="subcellular location">
    <subcellularLocation>
        <location evidence="1">Cytoplasm</location>
    </subcellularLocation>
</comment>
<proteinExistence type="inferred from homology"/>
<evidence type="ECO:0000256" key="3">
    <source>
        <dbReference type="ARBA" id="ARBA00022468"/>
    </source>
</evidence>
<dbReference type="GeneID" id="117654425"/>
<dbReference type="InterPro" id="IPR026059">
    <property type="entry name" value="Rab3GAP2"/>
</dbReference>
<evidence type="ECO:0000256" key="1">
    <source>
        <dbReference type="ARBA" id="ARBA00004496"/>
    </source>
</evidence>
<evidence type="ECO:0000256" key="2">
    <source>
        <dbReference type="ARBA" id="ARBA00008153"/>
    </source>
</evidence>
<dbReference type="CTD" id="34626"/>
<dbReference type="InterPro" id="IPR032839">
    <property type="entry name" value="RAB3GAP_N"/>
</dbReference>
<feature type="compositionally biased region" description="Basic and acidic residues" evidence="5">
    <location>
        <begin position="835"/>
        <end position="848"/>
    </location>
</feature>
<organism evidence="9">
    <name type="scientific">Thrips palmi</name>
    <name type="common">Melon thrips</name>
    <dbReference type="NCBI Taxonomy" id="161013"/>
    <lineage>
        <taxon>Eukaryota</taxon>
        <taxon>Metazoa</taxon>
        <taxon>Ecdysozoa</taxon>
        <taxon>Arthropoda</taxon>
        <taxon>Hexapoda</taxon>
        <taxon>Insecta</taxon>
        <taxon>Pterygota</taxon>
        <taxon>Neoptera</taxon>
        <taxon>Paraneoptera</taxon>
        <taxon>Thysanoptera</taxon>
        <taxon>Terebrantia</taxon>
        <taxon>Thripoidea</taxon>
        <taxon>Thripidae</taxon>
        <taxon>Thrips</taxon>
    </lineage>
</organism>
<protein>
    <submittedName>
        <fullName evidence="9">Rab3 GTPase-activating protein non-catalytic subunit</fullName>
    </submittedName>
</protein>
<accession>A0A6P9AHM6</accession>
<dbReference type="GO" id="GO:0005096">
    <property type="term" value="F:GTPase activator activity"/>
    <property type="evidence" value="ECO:0007669"/>
    <property type="project" value="UniProtKB-KW"/>
</dbReference>